<reference evidence="1 3" key="1">
    <citation type="journal article" date="2017" name="Nature">
        <title>The sunflower genome provides insights into oil metabolism, flowering and Asterid evolution.</title>
        <authorList>
            <person name="Badouin H."/>
            <person name="Gouzy J."/>
            <person name="Grassa C.J."/>
            <person name="Murat F."/>
            <person name="Staton S.E."/>
            <person name="Cottret L."/>
            <person name="Lelandais-Briere C."/>
            <person name="Owens G.L."/>
            <person name="Carrere S."/>
            <person name="Mayjonade B."/>
            <person name="Legrand L."/>
            <person name="Gill N."/>
            <person name="Kane N.C."/>
            <person name="Bowers J.E."/>
            <person name="Hubner S."/>
            <person name="Bellec A."/>
            <person name="Berard A."/>
            <person name="Berges H."/>
            <person name="Blanchet N."/>
            <person name="Boniface M.C."/>
            <person name="Brunel D."/>
            <person name="Catrice O."/>
            <person name="Chaidir N."/>
            <person name="Claudel C."/>
            <person name="Donnadieu C."/>
            <person name="Faraut T."/>
            <person name="Fievet G."/>
            <person name="Helmstetter N."/>
            <person name="King M."/>
            <person name="Knapp S.J."/>
            <person name="Lai Z."/>
            <person name="Le Paslier M.C."/>
            <person name="Lippi Y."/>
            <person name="Lorenzon L."/>
            <person name="Mandel J.R."/>
            <person name="Marage G."/>
            <person name="Marchand G."/>
            <person name="Marquand E."/>
            <person name="Bret-Mestries E."/>
            <person name="Morien E."/>
            <person name="Nambeesan S."/>
            <person name="Nguyen T."/>
            <person name="Pegot-Espagnet P."/>
            <person name="Pouilly N."/>
            <person name="Raftis F."/>
            <person name="Sallet E."/>
            <person name="Schiex T."/>
            <person name="Thomas J."/>
            <person name="Vandecasteele C."/>
            <person name="Vares D."/>
            <person name="Vear F."/>
            <person name="Vautrin S."/>
            <person name="Crespi M."/>
            <person name="Mangin B."/>
            <person name="Burke J.M."/>
            <person name="Salse J."/>
            <person name="Munos S."/>
            <person name="Vincourt P."/>
            <person name="Rieseberg L.H."/>
            <person name="Langlade N.B."/>
        </authorList>
    </citation>
    <scope>NUCLEOTIDE SEQUENCE [LARGE SCALE GENOMIC DNA]</scope>
    <source>
        <strain evidence="3">cv. SF193</strain>
        <tissue evidence="1">Leaves</tissue>
    </source>
</reference>
<evidence type="ECO:0000313" key="1">
    <source>
        <dbReference type="EMBL" id="KAF5811446.1"/>
    </source>
</evidence>
<reference evidence="2" key="2">
    <citation type="submission" date="2017-02" db="EMBL/GenBank/DDBJ databases">
        <title>Sunflower complete genome.</title>
        <authorList>
            <person name="Langlade N."/>
            <person name="Munos S."/>
        </authorList>
    </citation>
    <scope>NUCLEOTIDE SEQUENCE [LARGE SCALE GENOMIC DNA]</scope>
    <source>
        <tissue evidence="2">Leaves</tissue>
    </source>
</reference>
<sequence length="51" mass="6083">MLHYMSMLESTRKLLQILPIQEKLLIMQPLMTLMMCTTFITCRSCDIRVVY</sequence>
<organism evidence="2 3">
    <name type="scientific">Helianthus annuus</name>
    <name type="common">Common sunflower</name>
    <dbReference type="NCBI Taxonomy" id="4232"/>
    <lineage>
        <taxon>Eukaryota</taxon>
        <taxon>Viridiplantae</taxon>
        <taxon>Streptophyta</taxon>
        <taxon>Embryophyta</taxon>
        <taxon>Tracheophyta</taxon>
        <taxon>Spermatophyta</taxon>
        <taxon>Magnoliopsida</taxon>
        <taxon>eudicotyledons</taxon>
        <taxon>Gunneridae</taxon>
        <taxon>Pentapetalae</taxon>
        <taxon>asterids</taxon>
        <taxon>campanulids</taxon>
        <taxon>Asterales</taxon>
        <taxon>Asteraceae</taxon>
        <taxon>Asteroideae</taxon>
        <taxon>Heliantheae alliance</taxon>
        <taxon>Heliantheae</taxon>
        <taxon>Helianthus</taxon>
    </lineage>
</organism>
<evidence type="ECO:0000313" key="3">
    <source>
        <dbReference type="Proteomes" id="UP000215914"/>
    </source>
</evidence>
<accession>A0A251V272</accession>
<reference evidence="1" key="3">
    <citation type="submission" date="2020-06" db="EMBL/GenBank/DDBJ databases">
        <title>Helianthus annuus Genome sequencing and assembly Release 2.</title>
        <authorList>
            <person name="Gouzy J."/>
            <person name="Langlade N."/>
            <person name="Munos S."/>
        </authorList>
    </citation>
    <scope>NUCLEOTIDE SEQUENCE</scope>
    <source>
        <tissue evidence="1">Leaves</tissue>
    </source>
</reference>
<dbReference type="Gramene" id="mRNA:HanXRQr2_Chr04g0181441">
    <property type="protein sequence ID" value="mRNA:HanXRQr2_Chr04g0181441"/>
    <property type="gene ID" value="HanXRQr2_Chr04g0181441"/>
</dbReference>
<dbReference type="InParanoid" id="A0A251V272"/>
<protein>
    <submittedName>
        <fullName evidence="2">Uncharacterized protein</fullName>
    </submittedName>
</protein>
<dbReference type="Proteomes" id="UP000215914">
    <property type="component" value="Chromosome 4"/>
</dbReference>
<name>A0A251V272_HELAN</name>
<gene>
    <name evidence="2" type="ORF">HannXRQ_Chr04g0119681</name>
    <name evidence="1" type="ORF">HanXRQr2_Chr04g0181441</name>
</gene>
<dbReference type="AlphaFoldDB" id="A0A251V272"/>
<proteinExistence type="predicted"/>
<evidence type="ECO:0000313" key="2">
    <source>
        <dbReference type="EMBL" id="OTG29206.1"/>
    </source>
</evidence>
<dbReference type="EMBL" id="MNCJ02000319">
    <property type="protein sequence ID" value="KAF5811446.1"/>
    <property type="molecule type" value="Genomic_DNA"/>
</dbReference>
<dbReference type="EMBL" id="CM007893">
    <property type="protein sequence ID" value="OTG29206.1"/>
    <property type="molecule type" value="Genomic_DNA"/>
</dbReference>
<keyword evidence="3" id="KW-1185">Reference proteome</keyword>